<dbReference type="EnsemblPlants" id="AET2Gv20065500.17">
    <property type="protein sequence ID" value="AET2Gv20065500.17"/>
    <property type="gene ID" value="AET2Gv20065500"/>
</dbReference>
<dbReference type="Gramene" id="AET2Gv20065500.17">
    <property type="protein sequence ID" value="AET2Gv20065500.17"/>
    <property type="gene ID" value="AET2Gv20065500"/>
</dbReference>
<evidence type="ECO:0000313" key="2">
    <source>
        <dbReference type="EnsemblPlants" id="AET2Gv20065500.15"/>
    </source>
</evidence>
<name>A0A453AC07_AEGTS</name>
<sequence length="72" mass="8228">MGRVRKVCRKDVPLVSSVESTDSLKDPYVPNDFADDGSNAMSLVVIICLLIFFSFSFSFLFFYFLLIFVLVF</sequence>
<reference evidence="3" key="2">
    <citation type="journal article" date="2017" name="Nat. Plants">
        <title>The Aegilops tauschii genome reveals multiple impacts of transposons.</title>
        <authorList>
            <person name="Zhao G."/>
            <person name="Zou C."/>
            <person name="Li K."/>
            <person name="Wang K."/>
            <person name="Li T."/>
            <person name="Gao L."/>
            <person name="Zhang X."/>
            <person name="Wang H."/>
            <person name="Yang Z."/>
            <person name="Liu X."/>
            <person name="Jiang W."/>
            <person name="Mao L."/>
            <person name="Kong X."/>
            <person name="Jiao Y."/>
            <person name="Jia J."/>
        </authorList>
    </citation>
    <scope>NUCLEOTIDE SEQUENCE [LARGE SCALE GENOMIC DNA]</scope>
    <source>
        <strain evidence="3">cv. AL8/78</strain>
    </source>
</reference>
<dbReference type="AlphaFoldDB" id="A0A453AC07"/>
<keyword evidence="1" id="KW-0812">Transmembrane</keyword>
<keyword evidence="1" id="KW-1133">Transmembrane helix</keyword>
<evidence type="ECO:0000256" key="1">
    <source>
        <dbReference type="SAM" id="Phobius"/>
    </source>
</evidence>
<evidence type="ECO:0000313" key="3">
    <source>
        <dbReference type="Proteomes" id="UP000015105"/>
    </source>
</evidence>
<reference evidence="2" key="5">
    <citation type="journal article" date="2021" name="G3 (Bethesda)">
        <title>Aegilops tauschii genome assembly Aet v5.0 features greater sequence contiguity and improved annotation.</title>
        <authorList>
            <person name="Wang L."/>
            <person name="Zhu T."/>
            <person name="Rodriguez J.C."/>
            <person name="Deal K.R."/>
            <person name="Dubcovsky J."/>
            <person name="McGuire P.E."/>
            <person name="Lux T."/>
            <person name="Spannagl M."/>
            <person name="Mayer K.F.X."/>
            <person name="Baldrich P."/>
            <person name="Meyers B.C."/>
            <person name="Huo N."/>
            <person name="Gu Y.Q."/>
            <person name="Zhou H."/>
            <person name="Devos K.M."/>
            <person name="Bennetzen J.L."/>
            <person name="Unver T."/>
            <person name="Budak H."/>
            <person name="Gulick P.J."/>
            <person name="Galiba G."/>
            <person name="Kalapos B."/>
            <person name="Nelson D.R."/>
            <person name="Li P."/>
            <person name="You F.M."/>
            <person name="Luo M.C."/>
            <person name="Dvorak J."/>
        </authorList>
    </citation>
    <scope>NUCLEOTIDE SEQUENCE [LARGE SCALE GENOMIC DNA]</scope>
    <source>
        <strain evidence="2">cv. AL8/78</strain>
    </source>
</reference>
<dbReference type="Gramene" id="AET2Gv20065500.19">
    <property type="protein sequence ID" value="AET2Gv20065500.19"/>
    <property type="gene ID" value="AET2Gv20065500"/>
</dbReference>
<proteinExistence type="predicted"/>
<accession>A0A453AC07</accession>
<reference evidence="3" key="1">
    <citation type="journal article" date="2014" name="Science">
        <title>Ancient hybridizations among the ancestral genomes of bread wheat.</title>
        <authorList>
            <consortium name="International Wheat Genome Sequencing Consortium,"/>
            <person name="Marcussen T."/>
            <person name="Sandve S.R."/>
            <person name="Heier L."/>
            <person name="Spannagl M."/>
            <person name="Pfeifer M."/>
            <person name="Jakobsen K.S."/>
            <person name="Wulff B.B."/>
            <person name="Steuernagel B."/>
            <person name="Mayer K.F."/>
            <person name="Olsen O.A."/>
        </authorList>
    </citation>
    <scope>NUCLEOTIDE SEQUENCE [LARGE SCALE GENOMIC DNA]</scope>
    <source>
        <strain evidence="3">cv. AL8/78</strain>
    </source>
</reference>
<dbReference type="Proteomes" id="UP000015105">
    <property type="component" value="Chromosome 2D"/>
</dbReference>
<reference evidence="2" key="3">
    <citation type="journal article" date="2017" name="Nature">
        <title>Genome sequence of the progenitor of the wheat D genome Aegilops tauschii.</title>
        <authorList>
            <person name="Luo M.C."/>
            <person name="Gu Y.Q."/>
            <person name="Puiu D."/>
            <person name="Wang H."/>
            <person name="Twardziok S.O."/>
            <person name="Deal K.R."/>
            <person name="Huo N."/>
            <person name="Zhu T."/>
            <person name="Wang L."/>
            <person name="Wang Y."/>
            <person name="McGuire P.E."/>
            <person name="Liu S."/>
            <person name="Long H."/>
            <person name="Ramasamy R.K."/>
            <person name="Rodriguez J.C."/>
            <person name="Van S.L."/>
            <person name="Yuan L."/>
            <person name="Wang Z."/>
            <person name="Xia Z."/>
            <person name="Xiao L."/>
            <person name="Anderson O.D."/>
            <person name="Ouyang S."/>
            <person name="Liang Y."/>
            <person name="Zimin A.V."/>
            <person name="Pertea G."/>
            <person name="Qi P."/>
            <person name="Bennetzen J.L."/>
            <person name="Dai X."/>
            <person name="Dawson M.W."/>
            <person name="Muller H.G."/>
            <person name="Kugler K."/>
            <person name="Rivarola-Duarte L."/>
            <person name="Spannagl M."/>
            <person name="Mayer K.F.X."/>
            <person name="Lu F.H."/>
            <person name="Bevan M.W."/>
            <person name="Leroy P."/>
            <person name="Li P."/>
            <person name="You F.M."/>
            <person name="Sun Q."/>
            <person name="Liu Z."/>
            <person name="Lyons E."/>
            <person name="Wicker T."/>
            <person name="Salzberg S.L."/>
            <person name="Devos K.M."/>
            <person name="Dvorak J."/>
        </authorList>
    </citation>
    <scope>NUCLEOTIDE SEQUENCE [LARGE SCALE GENOMIC DNA]</scope>
    <source>
        <strain evidence="2">cv. AL8/78</strain>
    </source>
</reference>
<keyword evidence="1" id="KW-0472">Membrane</keyword>
<reference evidence="2" key="4">
    <citation type="submission" date="2019-03" db="UniProtKB">
        <authorList>
            <consortium name="EnsemblPlants"/>
        </authorList>
    </citation>
    <scope>IDENTIFICATION</scope>
</reference>
<keyword evidence="3" id="KW-1185">Reference proteome</keyword>
<dbReference type="Gramene" id="AET2Gv20065500.15">
    <property type="protein sequence ID" value="AET2Gv20065500.15"/>
    <property type="gene ID" value="AET2Gv20065500"/>
</dbReference>
<organism evidence="2 3">
    <name type="scientific">Aegilops tauschii subsp. strangulata</name>
    <name type="common">Goatgrass</name>
    <dbReference type="NCBI Taxonomy" id="200361"/>
    <lineage>
        <taxon>Eukaryota</taxon>
        <taxon>Viridiplantae</taxon>
        <taxon>Streptophyta</taxon>
        <taxon>Embryophyta</taxon>
        <taxon>Tracheophyta</taxon>
        <taxon>Spermatophyta</taxon>
        <taxon>Magnoliopsida</taxon>
        <taxon>Liliopsida</taxon>
        <taxon>Poales</taxon>
        <taxon>Poaceae</taxon>
        <taxon>BOP clade</taxon>
        <taxon>Pooideae</taxon>
        <taxon>Triticodae</taxon>
        <taxon>Triticeae</taxon>
        <taxon>Triticinae</taxon>
        <taxon>Aegilops</taxon>
    </lineage>
</organism>
<protein>
    <submittedName>
        <fullName evidence="2">Uncharacterized protein</fullName>
    </submittedName>
</protein>
<dbReference type="EnsemblPlants" id="AET2Gv20065500.19">
    <property type="protein sequence ID" value="AET2Gv20065500.19"/>
    <property type="gene ID" value="AET2Gv20065500"/>
</dbReference>
<dbReference type="EnsemblPlants" id="AET2Gv20065500.15">
    <property type="protein sequence ID" value="AET2Gv20065500.15"/>
    <property type="gene ID" value="AET2Gv20065500"/>
</dbReference>
<feature type="transmembrane region" description="Helical" evidence="1">
    <location>
        <begin position="43"/>
        <end position="71"/>
    </location>
</feature>